<protein>
    <submittedName>
        <fullName evidence="2">Uncharacterized protein</fullName>
    </submittedName>
</protein>
<dbReference type="EMBL" id="VOPL01000007">
    <property type="protein sequence ID" value="TXB67537.1"/>
    <property type="molecule type" value="Genomic_DNA"/>
</dbReference>
<evidence type="ECO:0000313" key="3">
    <source>
        <dbReference type="Proteomes" id="UP000321562"/>
    </source>
</evidence>
<feature type="transmembrane region" description="Helical" evidence="1">
    <location>
        <begin position="28"/>
        <end position="49"/>
    </location>
</feature>
<accession>A0A5C6RZL7</accession>
<dbReference type="AlphaFoldDB" id="A0A5C6RZL7"/>
<gene>
    <name evidence="2" type="ORF">FQV27_15710</name>
</gene>
<sequence length="227" mass="24512">MSTDQESQVTLHQRMNAAPMPPATTMPAMVAAPAISLAVLMIAATGIAAGKWDAASVFRDPATQFGFPIYGGFVSALGFAGWIVAATAGGIGAALLPHLRRTLLAAFMLSMMLGIDDRFMLHEALLPRIGIPEEAVLLIYAVLCLCAMWPFRAELVRFRMPLLAIALLLFVLSLVVDDLTEYSSASALMTEDMAKFAGIVFWATHWCHFTILAVRRRMAAAQRGGIE</sequence>
<feature type="transmembrane region" description="Helical" evidence="1">
    <location>
        <begin position="135"/>
        <end position="151"/>
    </location>
</feature>
<dbReference type="OrthoDB" id="7632090at2"/>
<dbReference type="RefSeq" id="WP_147100336.1">
    <property type="nucleotide sequence ID" value="NZ_JBHUFH010000010.1"/>
</dbReference>
<proteinExistence type="predicted"/>
<evidence type="ECO:0000313" key="2">
    <source>
        <dbReference type="EMBL" id="TXB67537.1"/>
    </source>
</evidence>
<comment type="caution">
    <text evidence="2">The sequence shown here is derived from an EMBL/GenBank/DDBJ whole genome shotgun (WGS) entry which is preliminary data.</text>
</comment>
<keyword evidence="3" id="KW-1185">Reference proteome</keyword>
<feature type="transmembrane region" description="Helical" evidence="1">
    <location>
        <begin position="158"/>
        <end position="176"/>
    </location>
</feature>
<feature type="transmembrane region" description="Helical" evidence="1">
    <location>
        <begin position="69"/>
        <end position="91"/>
    </location>
</feature>
<keyword evidence="1" id="KW-0812">Transmembrane</keyword>
<keyword evidence="1" id="KW-1133">Transmembrane helix</keyword>
<evidence type="ECO:0000256" key="1">
    <source>
        <dbReference type="SAM" id="Phobius"/>
    </source>
</evidence>
<feature type="transmembrane region" description="Helical" evidence="1">
    <location>
        <begin position="196"/>
        <end position="214"/>
    </location>
</feature>
<dbReference type="Proteomes" id="UP000321562">
    <property type="component" value="Unassembled WGS sequence"/>
</dbReference>
<name>A0A5C6RZL7_9RHOB</name>
<organism evidence="2 3">
    <name type="scientific">Paracoccus aurantiacus</name>
    <dbReference type="NCBI Taxonomy" id="2599412"/>
    <lineage>
        <taxon>Bacteria</taxon>
        <taxon>Pseudomonadati</taxon>
        <taxon>Pseudomonadota</taxon>
        <taxon>Alphaproteobacteria</taxon>
        <taxon>Rhodobacterales</taxon>
        <taxon>Paracoccaceae</taxon>
        <taxon>Paracoccus</taxon>
    </lineage>
</organism>
<reference evidence="2 3" key="1">
    <citation type="submission" date="2019-08" db="EMBL/GenBank/DDBJ databases">
        <authorList>
            <person name="Ye J."/>
        </authorList>
    </citation>
    <scope>NUCLEOTIDE SEQUENCE [LARGE SCALE GENOMIC DNA]</scope>
    <source>
        <strain evidence="2 3">TK008</strain>
    </source>
</reference>
<keyword evidence="1" id="KW-0472">Membrane</keyword>